<evidence type="ECO:0000313" key="9">
    <source>
        <dbReference type="EMBL" id="MCZ4281900.1"/>
    </source>
</evidence>
<keyword evidence="2 4" id="KW-0456">Lyase</keyword>
<protein>
    <recommendedName>
        <fullName evidence="4">Endolytic peptidoglycan transglycosylase RlpA</fullName>
        <ecNumber evidence="4">4.2.2.-</ecNumber>
    </recommendedName>
</protein>
<dbReference type="InterPro" id="IPR007730">
    <property type="entry name" value="SPOR-like_dom"/>
</dbReference>
<feature type="domain" description="SPOR" evidence="8">
    <location>
        <begin position="248"/>
        <end position="326"/>
    </location>
</feature>
<evidence type="ECO:0000256" key="3">
    <source>
        <dbReference type="ARBA" id="ARBA00023316"/>
    </source>
</evidence>
<dbReference type="Gene3D" id="2.40.40.10">
    <property type="entry name" value="RlpA-like domain"/>
    <property type="match status" value="1"/>
</dbReference>
<sequence>MRFAKLHIISAFFVALAIGLAGCAEIELASHATKQIAKPDEGKPAGRYKVGSPYQVKNLWYYPAVDYDYSETGIASWYGPGFDGKLTANGEQYDQEALTAAHRTLPMPSLIRVTNLGNGRSIKLRVNDRGPFSNSRILDVSRRAAQLLGFELAGTAKVRVEILEEESRQLAALSQDKDLTAYKAEIASSETSTRGAPTETVIAEPLDAPSSGGAAVQQPLSPSPPRIQAEPVTYNSAYNPDGVVTQIPVAETGIFVQAGSFLQLHNADRLRVKLSSLGTAQVANAAVNQQTFYRVRLGPLTTVDEADKLLQVLHDNGYTDARVVVE</sequence>
<dbReference type="PROSITE" id="PS51257">
    <property type="entry name" value="PROKAR_LIPOPROTEIN"/>
    <property type="match status" value="1"/>
</dbReference>
<dbReference type="NCBIfam" id="TIGR00413">
    <property type="entry name" value="rlpA"/>
    <property type="match status" value="1"/>
</dbReference>
<evidence type="ECO:0000256" key="4">
    <source>
        <dbReference type="HAMAP-Rule" id="MF_02071"/>
    </source>
</evidence>
<gene>
    <name evidence="4" type="primary">rlpA</name>
    <name evidence="9" type="ORF">O4H49_14005</name>
</gene>
<evidence type="ECO:0000256" key="1">
    <source>
        <dbReference type="ARBA" id="ARBA00022729"/>
    </source>
</evidence>
<dbReference type="InterPro" id="IPR009009">
    <property type="entry name" value="RlpA-like_DPBB"/>
</dbReference>
<comment type="function">
    <text evidence="4">Lytic transglycosylase with a strong preference for naked glycan strands that lack stem peptides.</text>
</comment>
<dbReference type="CDD" id="cd22268">
    <property type="entry name" value="DPBB_RlpA-like"/>
    <property type="match status" value="1"/>
</dbReference>
<keyword evidence="10" id="KW-1185">Reference proteome</keyword>
<dbReference type="InterPro" id="IPR034718">
    <property type="entry name" value="RlpA"/>
</dbReference>
<dbReference type="InterPro" id="IPR012997">
    <property type="entry name" value="RplA"/>
</dbReference>
<dbReference type="Pfam" id="PF03330">
    <property type="entry name" value="DPBB_1"/>
    <property type="match status" value="1"/>
</dbReference>
<evidence type="ECO:0000259" key="8">
    <source>
        <dbReference type="PROSITE" id="PS51724"/>
    </source>
</evidence>
<dbReference type="HAMAP" id="MF_02071">
    <property type="entry name" value="RlpA"/>
    <property type="match status" value="1"/>
</dbReference>
<evidence type="ECO:0000256" key="2">
    <source>
        <dbReference type="ARBA" id="ARBA00023239"/>
    </source>
</evidence>
<keyword evidence="4" id="KW-1003">Cell membrane</keyword>
<keyword evidence="4" id="KW-0449">Lipoprotein</keyword>
<dbReference type="InterPro" id="IPR036680">
    <property type="entry name" value="SPOR-like_sf"/>
</dbReference>
<reference evidence="9" key="1">
    <citation type="submission" date="2022-12" db="EMBL/GenBank/DDBJ databases">
        <title>Bacterial isolates from different developmental stages of Nematostella vectensis.</title>
        <authorList>
            <person name="Fraune S."/>
        </authorList>
    </citation>
    <scope>NUCLEOTIDE SEQUENCE</scope>
    <source>
        <strain evidence="9">G21630-S1</strain>
    </source>
</reference>
<accession>A0ABT4LLB4</accession>
<dbReference type="Pfam" id="PF05036">
    <property type="entry name" value="SPOR"/>
    <property type="match status" value="1"/>
</dbReference>
<keyword evidence="4" id="KW-0472">Membrane</keyword>
<dbReference type="PROSITE" id="PS51724">
    <property type="entry name" value="SPOR"/>
    <property type="match status" value="1"/>
</dbReference>
<keyword evidence="3 4" id="KW-0961">Cell wall biogenesis/degradation</keyword>
<evidence type="ECO:0000313" key="10">
    <source>
        <dbReference type="Proteomes" id="UP001069802"/>
    </source>
</evidence>
<keyword evidence="4" id="KW-0564">Palmitate</keyword>
<feature type="signal peptide" evidence="7">
    <location>
        <begin position="1"/>
        <end position="23"/>
    </location>
</feature>
<comment type="similarity">
    <text evidence="4 5">Belongs to the RlpA family.</text>
</comment>
<proteinExistence type="inferred from homology"/>
<dbReference type="EMBL" id="JAPWGY010000005">
    <property type="protein sequence ID" value="MCZ4281900.1"/>
    <property type="molecule type" value="Genomic_DNA"/>
</dbReference>
<comment type="caution">
    <text evidence="9">The sequence shown here is derived from an EMBL/GenBank/DDBJ whole genome shotgun (WGS) entry which is preliminary data.</text>
</comment>
<dbReference type="Gene3D" id="3.30.70.1070">
    <property type="entry name" value="Sporulation related repeat"/>
    <property type="match status" value="1"/>
</dbReference>
<keyword evidence="1 7" id="KW-0732">Signal</keyword>
<dbReference type="SUPFAM" id="SSF110997">
    <property type="entry name" value="Sporulation related repeat"/>
    <property type="match status" value="1"/>
</dbReference>
<dbReference type="SUPFAM" id="SSF50685">
    <property type="entry name" value="Barwin-like endoglucanases"/>
    <property type="match status" value="1"/>
</dbReference>
<name>A0ABT4LLB4_9PROT</name>
<comment type="subcellular location">
    <subcellularLocation>
        <location evidence="4">Cell membrane</location>
        <topology evidence="4">Lipid-anchor</topology>
    </subcellularLocation>
</comment>
<dbReference type="PANTHER" id="PTHR34183">
    <property type="entry name" value="ENDOLYTIC PEPTIDOGLYCAN TRANSGLYCOSYLASE RLPA"/>
    <property type="match status" value="1"/>
</dbReference>
<dbReference type="InterPro" id="IPR036908">
    <property type="entry name" value="RlpA-like_sf"/>
</dbReference>
<evidence type="ECO:0000256" key="6">
    <source>
        <dbReference type="SAM" id="MobiDB-lite"/>
    </source>
</evidence>
<dbReference type="RefSeq" id="WP_269424065.1">
    <property type="nucleotide sequence ID" value="NZ_JAPWGY010000005.1"/>
</dbReference>
<dbReference type="EC" id="4.2.2.-" evidence="4"/>
<evidence type="ECO:0000256" key="7">
    <source>
        <dbReference type="SAM" id="SignalP"/>
    </source>
</evidence>
<dbReference type="PANTHER" id="PTHR34183:SF1">
    <property type="entry name" value="ENDOLYTIC PEPTIDOGLYCAN TRANSGLYCOSYLASE RLPA"/>
    <property type="match status" value="1"/>
</dbReference>
<organism evidence="9 10">
    <name type="scientific">Kiloniella laminariae</name>
    <dbReference type="NCBI Taxonomy" id="454162"/>
    <lineage>
        <taxon>Bacteria</taxon>
        <taxon>Pseudomonadati</taxon>
        <taxon>Pseudomonadota</taxon>
        <taxon>Alphaproteobacteria</taxon>
        <taxon>Rhodospirillales</taxon>
        <taxon>Kiloniellaceae</taxon>
        <taxon>Kiloniella</taxon>
    </lineage>
</organism>
<evidence type="ECO:0000256" key="5">
    <source>
        <dbReference type="RuleBase" id="RU003495"/>
    </source>
</evidence>
<feature type="chain" id="PRO_5045288675" description="Endolytic peptidoglycan transglycosylase RlpA" evidence="7">
    <location>
        <begin position="24"/>
        <end position="326"/>
    </location>
</feature>
<dbReference type="Proteomes" id="UP001069802">
    <property type="component" value="Unassembled WGS sequence"/>
</dbReference>
<feature type="region of interest" description="Disordered" evidence="6">
    <location>
        <begin position="204"/>
        <end position="226"/>
    </location>
</feature>